<accession>A0A915Q5P5</accession>
<dbReference type="InterPro" id="IPR000536">
    <property type="entry name" value="Nucl_hrmn_rcpt_lig-bd"/>
</dbReference>
<evidence type="ECO:0000256" key="3">
    <source>
        <dbReference type="ARBA" id="ARBA00022723"/>
    </source>
</evidence>
<dbReference type="AlphaFoldDB" id="A0A915Q5P5"/>
<dbReference type="SUPFAM" id="SSF57716">
    <property type="entry name" value="Glucocorticoid receptor-like (DNA-binding domain)"/>
    <property type="match status" value="1"/>
</dbReference>
<dbReference type="PROSITE" id="PS51030">
    <property type="entry name" value="NUCLEAR_REC_DBD_2"/>
    <property type="match status" value="1"/>
</dbReference>
<evidence type="ECO:0000256" key="11">
    <source>
        <dbReference type="RuleBase" id="RU004334"/>
    </source>
</evidence>
<dbReference type="PRINTS" id="PR00398">
    <property type="entry name" value="STRDHORMONER"/>
</dbReference>
<dbReference type="GO" id="GO:0000978">
    <property type="term" value="F:RNA polymerase II cis-regulatory region sequence-specific DNA binding"/>
    <property type="evidence" value="ECO:0007669"/>
    <property type="project" value="InterPro"/>
</dbReference>
<keyword evidence="10 11" id="KW-0539">Nucleus</keyword>
<dbReference type="InterPro" id="IPR001628">
    <property type="entry name" value="Znf_hrmn_rcpt"/>
</dbReference>
<dbReference type="PROSITE" id="PS00031">
    <property type="entry name" value="NUCLEAR_REC_DBD_1"/>
    <property type="match status" value="1"/>
</dbReference>
<dbReference type="Pfam" id="PF00104">
    <property type="entry name" value="Hormone_recep"/>
    <property type="match status" value="1"/>
</dbReference>
<keyword evidence="6 11" id="KW-0805">Transcription regulation</keyword>
<dbReference type="Pfam" id="PF00105">
    <property type="entry name" value="zf-C4"/>
    <property type="match status" value="1"/>
</dbReference>
<dbReference type="GO" id="GO:0005634">
    <property type="term" value="C:nucleus"/>
    <property type="evidence" value="ECO:0007669"/>
    <property type="project" value="UniProtKB-SubCell"/>
</dbReference>
<evidence type="ECO:0000256" key="8">
    <source>
        <dbReference type="ARBA" id="ARBA00023163"/>
    </source>
</evidence>
<dbReference type="Gene3D" id="1.10.565.10">
    <property type="entry name" value="Retinoid X Receptor"/>
    <property type="match status" value="1"/>
</dbReference>
<feature type="domain" description="Nuclear receptor" evidence="12">
    <location>
        <begin position="46"/>
        <end position="121"/>
    </location>
</feature>
<protein>
    <submittedName>
        <fullName evidence="15">Uncharacterized protein</fullName>
    </submittedName>
</protein>
<evidence type="ECO:0000313" key="14">
    <source>
        <dbReference type="Proteomes" id="UP000887581"/>
    </source>
</evidence>
<reference evidence="15" key="1">
    <citation type="submission" date="2022-11" db="UniProtKB">
        <authorList>
            <consortium name="WormBaseParasite"/>
        </authorList>
    </citation>
    <scope>IDENTIFICATION</scope>
</reference>
<dbReference type="InterPro" id="IPR035500">
    <property type="entry name" value="NHR-like_dom_sf"/>
</dbReference>
<comment type="similarity">
    <text evidence="2 11">Belongs to the nuclear hormone receptor family.</text>
</comment>
<sequence>MAGCKTWNGTKCLLTMMSSSVSVGNGCVYGVRVDRRTFTILVDPLCEPCAVCGDKSTGTHYGVLSCNGCKGFFRRTILKNQKFACRFNRACKIDKNFRCACRYCRFQKCIRVGMKREAIQFERDSIGPIKRRNELLLSRTAEGSEMGNISPEMVYCNGQSVSTTLKSNVIKTLMQMEARTNQEMTALYRNSVINSSSTTINNLRTGESSYAPSAFSQPHKPSSVDDLNELSRTTLVLMVDWAKGLEPFPDLIMDDKVILLKNYAPQHLILVPAFRSPDASHACIFSNTSMNHEEGIEFDGLSAFKTSNIMPRVMDEIVWPMRHLRMREEEFVCLKALAFLHPEAKGISPSAQTALREARNRILKALYCYILTHMPEEAPTRYGNILLLAPALKALAQVLIENMTLTKFFGFAEVDSVLSEFILDSPTDQITARPLLRQRLTSTQTTTACADIDTQQHVMTIL</sequence>
<proteinExistence type="inferred from homology"/>
<evidence type="ECO:0000256" key="5">
    <source>
        <dbReference type="ARBA" id="ARBA00022833"/>
    </source>
</evidence>
<evidence type="ECO:0000256" key="1">
    <source>
        <dbReference type="ARBA" id="ARBA00004123"/>
    </source>
</evidence>
<dbReference type="InterPro" id="IPR050274">
    <property type="entry name" value="Nuclear_hormone_rcpt_NR2"/>
</dbReference>
<dbReference type="GO" id="GO:0003700">
    <property type="term" value="F:DNA-binding transcription factor activity"/>
    <property type="evidence" value="ECO:0007669"/>
    <property type="project" value="InterPro"/>
</dbReference>
<dbReference type="GO" id="GO:0008270">
    <property type="term" value="F:zinc ion binding"/>
    <property type="evidence" value="ECO:0007669"/>
    <property type="project" value="UniProtKB-KW"/>
</dbReference>
<evidence type="ECO:0000259" key="12">
    <source>
        <dbReference type="PROSITE" id="PS51030"/>
    </source>
</evidence>
<evidence type="ECO:0000256" key="6">
    <source>
        <dbReference type="ARBA" id="ARBA00023015"/>
    </source>
</evidence>
<organism evidence="14 15">
    <name type="scientific">Setaria digitata</name>
    <dbReference type="NCBI Taxonomy" id="48799"/>
    <lineage>
        <taxon>Eukaryota</taxon>
        <taxon>Metazoa</taxon>
        <taxon>Ecdysozoa</taxon>
        <taxon>Nematoda</taxon>
        <taxon>Chromadorea</taxon>
        <taxon>Rhabditida</taxon>
        <taxon>Spirurina</taxon>
        <taxon>Spiruromorpha</taxon>
        <taxon>Filarioidea</taxon>
        <taxon>Setariidae</taxon>
        <taxon>Setaria</taxon>
    </lineage>
</organism>
<dbReference type="SMART" id="SM00399">
    <property type="entry name" value="ZnF_C4"/>
    <property type="match status" value="1"/>
</dbReference>
<dbReference type="PANTHER" id="PTHR24083">
    <property type="entry name" value="NUCLEAR HORMONE RECEPTOR"/>
    <property type="match status" value="1"/>
</dbReference>
<keyword evidence="5 11" id="KW-0862">Zinc</keyword>
<dbReference type="Gene3D" id="3.30.50.10">
    <property type="entry name" value="Erythroid Transcription Factor GATA-1, subunit A"/>
    <property type="match status" value="1"/>
</dbReference>
<keyword evidence="4 11" id="KW-0863">Zinc-finger</keyword>
<evidence type="ECO:0000256" key="10">
    <source>
        <dbReference type="ARBA" id="ARBA00023242"/>
    </source>
</evidence>
<dbReference type="FunFam" id="3.30.50.10:FF:000030">
    <property type="entry name" value="Nuclear Hormone Receptor family"/>
    <property type="match status" value="1"/>
</dbReference>
<dbReference type="SUPFAM" id="SSF48508">
    <property type="entry name" value="Nuclear receptor ligand-binding domain"/>
    <property type="match status" value="1"/>
</dbReference>
<dbReference type="PRINTS" id="PR00047">
    <property type="entry name" value="STROIDFINGER"/>
</dbReference>
<name>A0A915Q5P5_9BILA</name>
<evidence type="ECO:0000256" key="4">
    <source>
        <dbReference type="ARBA" id="ARBA00022771"/>
    </source>
</evidence>
<keyword evidence="14" id="KW-1185">Reference proteome</keyword>
<dbReference type="PROSITE" id="PS51843">
    <property type="entry name" value="NR_LBD"/>
    <property type="match status" value="1"/>
</dbReference>
<dbReference type="InterPro" id="IPR049636">
    <property type="entry name" value="HNF4-like_DBD"/>
</dbReference>
<evidence type="ECO:0000256" key="7">
    <source>
        <dbReference type="ARBA" id="ARBA00023125"/>
    </source>
</evidence>
<dbReference type="Proteomes" id="UP000887581">
    <property type="component" value="Unplaced"/>
</dbReference>
<evidence type="ECO:0000256" key="2">
    <source>
        <dbReference type="ARBA" id="ARBA00005993"/>
    </source>
</evidence>
<feature type="domain" description="NR LBD" evidence="13">
    <location>
        <begin position="195"/>
        <end position="425"/>
    </location>
</feature>
<evidence type="ECO:0000256" key="9">
    <source>
        <dbReference type="ARBA" id="ARBA00023170"/>
    </source>
</evidence>
<dbReference type="SMART" id="SM00430">
    <property type="entry name" value="HOLI"/>
    <property type="match status" value="1"/>
</dbReference>
<dbReference type="CDD" id="cd06960">
    <property type="entry name" value="NR_DBD_HNF4A"/>
    <property type="match status" value="1"/>
</dbReference>
<keyword evidence="8 11" id="KW-0804">Transcription</keyword>
<keyword evidence="3 11" id="KW-0479">Metal-binding</keyword>
<dbReference type="InterPro" id="IPR001723">
    <property type="entry name" value="Nuclear_hrmn_rcpt"/>
</dbReference>
<keyword evidence="9 11" id="KW-0675">Receptor</keyword>
<dbReference type="WBParaSite" id="sdigi.contig633.g9303.t1">
    <property type="protein sequence ID" value="sdigi.contig633.g9303.t1"/>
    <property type="gene ID" value="sdigi.contig633.g9303"/>
</dbReference>
<comment type="subcellular location">
    <subcellularLocation>
        <location evidence="1 11">Nucleus</location>
    </subcellularLocation>
</comment>
<keyword evidence="7 11" id="KW-0238">DNA-binding</keyword>
<dbReference type="InterPro" id="IPR013088">
    <property type="entry name" value="Znf_NHR/GATA"/>
</dbReference>
<evidence type="ECO:0000313" key="15">
    <source>
        <dbReference type="WBParaSite" id="sdigi.contig633.g9303.t1"/>
    </source>
</evidence>
<evidence type="ECO:0000259" key="13">
    <source>
        <dbReference type="PROSITE" id="PS51843"/>
    </source>
</evidence>